<reference evidence="5 6" key="1">
    <citation type="journal article" date="2023" name="Int. J. Syst. Evol. Microbiol.">
        <title>Streptococcus sciuri sp. nov., Staphylococcus marylandisciuri sp. nov. and Staphylococcus americanisciuri sp. nov., isolated from faeces of eastern grey squirrel (Sciurus carolinensis).</title>
        <authorList>
            <person name="Volokhov D.V."/>
            <person name="Zagorodnyaya T.A."/>
            <person name="Furtak V.A."/>
            <person name="Nattanmai G."/>
            <person name="Randall L."/>
            <person name="Jose S."/>
            <person name="Gao Y."/>
            <person name="Eisenberg T."/>
            <person name="Delmonte P."/>
            <person name="Blom J."/>
            <person name="Mitchell K.K."/>
        </authorList>
    </citation>
    <scope>NUCLEOTIDE SEQUENCE [LARGE SCALE GENOMIC DNA]</scope>
    <source>
        <strain evidence="5 6">SQ9-PEA</strain>
    </source>
</reference>
<dbReference type="InterPro" id="IPR004370">
    <property type="entry name" value="4-OT-like_dom"/>
</dbReference>
<dbReference type="SUPFAM" id="SSF55331">
    <property type="entry name" value="Tautomerase/MIF"/>
    <property type="match status" value="1"/>
</dbReference>
<dbReference type="InterPro" id="IPR014347">
    <property type="entry name" value="Tautomerase/MIF_sf"/>
</dbReference>
<gene>
    <name evidence="5" type="ORF">NXS10_01290</name>
</gene>
<sequence>MPFIKIDLFEGRTKEQKEELAREVTEVVSRVAKAPKEAIHVFINDMPEGTYYPHGEMKKNKEKVSKEQSLRRQNIR</sequence>
<proteinExistence type="inferred from homology"/>
<comment type="similarity">
    <text evidence="1">Belongs to the 4-oxalocrotonate tautomerase family.</text>
</comment>
<dbReference type="Gene3D" id="3.30.429.10">
    <property type="entry name" value="Macrophage Migration Inhibitory Factor"/>
    <property type="match status" value="1"/>
</dbReference>
<protein>
    <submittedName>
        <fullName evidence="5">4-oxalocrotonate tautomerase</fullName>
        <ecNumber evidence="5">5.3.2.6</ecNumber>
    </submittedName>
</protein>
<keyword evidence="6" id="KW-1185">Reference proteome</keyword>
<accession>A0ABT2F583</accession>
<dbReference type="Proteomes" id="UP001206548">
    <property type="component" value="Unassembled WGS sequence"/>
</dbReference>
<dbReference type="PANTHER" id="PTHR35530">
    <property type="entry name" value="TAUTOMERASE-RELATED"/>
    <property type="match status" value="1"/>
</dbReference>
<evidence type="ECO:0000313" key="5">
    <source>
        <dbReference type="EMBL" id="MCS4487614.1"/>
    </source>
</evidence>
<dbReference type="GO" id="GO:0016853">
    <property type="term" value="F:isomerase activity"/>
    <property type="evidence" value="ECO:0007669"/>
    <property type="project" value="UniProtKB-KW"/>
</dbReference>
<evidence type="ECO:0000259" key="4">
    <source>
        <dbReference type="Pfam" id="PF01361"/>
    </source>
</evidence>
<dbReference type="NCBIfam" id="NF002571">
    <property type="entry name" value="PRK02220.1"/>
    <property type="match status" value="1"/>
</dbReference>
<dbReference type="RefSeq" id="WP_259137328.1">
    <property type="nucleotide sequence ID" value="NZ_JANUXX010000001.1"/>
</dbReference>
<dbReference type="Pfam" id="PF01361">
    <property type="entry name" value="Tautomerase"/>
    <property type="match status" value="1"/>
</dbReference>
<keyword evidence="2 5" id="KW-0413">Isomerase</keyword>
<dbReference type="EMBL" id="JANUXX010000001">
    <property type="protein sequence ID" value="MCS4487614.1"/>
    <property type="molecule type" value="Genomic_DNA"/>
</dbReference>
<evidence type="ECO:0000313" key="6">
    <source>
        <dbReference type="Proteomes" id="UP001206548"/>
    </source>
</evidence>
<dbReference type="PANTHER" id="PTHR35530:SF1">
    <property type="entry name" value="2-HYDROXYMUCONATE TAUTOMERASE"/>
    <property type="match status" value="1"/>
</dbReference>
<evidence type="ECO:0000256" key="3">
    <source>
        <dbReference type="SAM" id="MobiDB-lite"/>
    </source>
</evidence>
<name>A0ABT2F583_9STRE</name>
<feature type="domain" description="4-oxalocrotonate tautomerase-like" evidence="4">
    <location>
        <begin position="2"/>
        <end position="59"/>
    </location>
</feature>
<dbReference type="EC" id="5.3.2.6" evidence="5"/>
<feature type="compositionally biased region" description="Basic and acidic residues" evidence="3">
    <location>
        <begin position="55"/>
        <end position="70"/>
    </location>
</feature>
<evidence type="ECO:0000256" key="1">
    <source>
        <dbReference type="ARBA" id="ARBA00006723"/>
    </source>
</evidence>
<organism evidence="5 6">
    <name type="scientific">Streptococcus sciuri</name>
    <dbReference type="NCBI Taxonomy" id="2973939"/>
    <lineage>
        <taxon>Bacteria</taxon>
        <taxon>Bacillati</taxon>
        <taxon>Bacillota</taxon>
        <taxon>Bacilli</taxon>
        <taxon>Lactobacillales</taxon>
        <taxon>Streptococcaceae</taxon>
        <taxon>Streptococcus</taxon>
    </lineage>
</organism>
<comment type="caution">
    <text evidence="5">The sequence shown here is derived from an EMBL/GenBank/DDBJ whole genome shotgun (WGS) entry which is preliminary data.</text>
</comment>
<evidence type="ECO:0000256" key="2">
    <source>
        <dbReference type="ARBA" id="ARBA00023235"/>
    </source>
</evidence>
<dbReference type="NCBIfam" id="NF002622">
    <property type="entry name" value="PRK02289.1"/>
    <property type="match status" value="1"/>
</dbReference>
<feature type="region of interest" description="Disordered" evidence="3">
    <location>
        <begin position="50"/>
        <end position="76"/>
    </location>
</feature>